<evidence type="ECO:0000313" key="3">
    <source>
        <dbReference type="Proteomes" id="UP000657592"/>
    </source>
</evidence>
<accession>A0A917IG98</accession>
<dbReference type="Pfam" id="PF13460">
    <property type="entry name" value="NAD_binding_10"/>
    <property type="match status" value="1"/>
</dbReference>
<dbReference type="PANTHER" id="PTHR43355:SF2">
    <property type="entry name" value="FLAVIN REDUCTASE (NADPH)"/>
    <property type="match status" value="1"/>
</dbReference>
<evidence type="ECO:0000259" key="1">
    <source>
        <dbReference type="Pfam" id="PF13460"/>
    </source>
</evidence>
<protein>
    <submittedName>
        <fullName evidence="2">NAD-dependent epimerase</fullName>
    </submittedName>
</protein>
<gene>
    <name evidence="2" type="ORF">GCM10010921_17610</name>
</gene>
<dbReference type="InterPro" id="IPR051606">
    <property type="entry name" value="Polyketide_Oxido-like"/>
</dbReference>
<keyword evidence="3" id="KW-1185">Reference proteome</keyword>
<dbReference type="Gene3D" id="3.40.50.720">
    <property type="entry name" value="NAD(P)-binding Rossmann-like Domain"/>
    <property type="match status" value="1"/>
</dbReference>
<dbReference type="SUPFAM" id="SSF51735">
    <property type="entry name" value="NAD(P)-binding Rossmann-fold domains"/>
    <property type="match status" value="1"/>
</dbReference>
<name>A0A917IG98_9MICO</name>
<dbReference type="Proteomes" id="UP000657592">
    <property type="component" value="Unassembled WGS sequence"/>
</dbReference>
<feature type="domain" description="NAD(P)-binding" evidence="1">
    <location>
        <begin position="8"/>
        <end position="202"/>
    </location>
</feature>
<dbReference type="GO" id="GO:0016646">
    <property type="term" value="F:oxidoreductase activity, acting on the CH-NH group of donors, NAD or NADP as acceptor"/>
    <property type="evidence" value="ECO:0007669"/>
    <property type="project" value="TreeGrafter"/>
</dbReference>
<reference evidence="2" key="2">
    <citation type="submission" date="2020-09" db="EMBL/GenBank/DDBJ databases">
        <authorList>
            <person name="Sun Q."/>
            <person name="Zhou Y."/>
        </authorList>
    </citation>
    <scope>NUCLEOTIDE SEQUENCE</scope>
    <source>
        <strain evidence="2">CGMCC 1.15794</strain>
    </source>
</reference>
<sequence>MARIAVIGGTGYAGSHIVKEAVDRGHTVVSVSRKEPSERVEGATYATATLTDGPGVVAAIGDVDVVVVAVAPREDMAGRVRPGIAGLADALPEGTRLGVVGGAGGSLVAEGGPMLIDAGEFPEAFQPEAREMIGVLDDLRADETGLDWFYVHPAVLFGAYAQGERTGGYRTGGDVLVANEKGESTISGADFAIAILDEIENPKHRRTRFTVGY</sequence>
<dbReference type="EMBL" id="BMJY01000006">
    <property type="protein sequence ID" value="GGH43579.1"/>
    <property type="molecule type" value="Genomic_DNA"/>
</dbReference>
<organism evidence="2 3">
    <name type="scientific">Microbacterium album</name>
    <dbReference type="NCBI Taxonomy" id="2053191"/>
    <lineage>
        <taxon>Bacteria</taxon>
        <taxon>Bacillati</taxon>
        <taxon>Actinomycetota</taxon>
        <taxon>Actinomycetes</taxon>
        <taxon>Micrococcales</taxon>
        <taxon>Microbacteriaceae</taxon>
        <taxon>Microbacterium</taxon>
    </lineage>
</organism>
<evidence type="ECO:0000313" key="2">
    <source>
        <dbReference type="EMBL" id="GGH43579.1"/>
    </source>
</evidence>
<dbReference type="RefSeq" id="WP_188755910.1">
    <property type="nucleotide sequence ID" value="NZ_BMJY01000006.1"/>
</dbReference>
<reference evidence="2" key="1">
    <citation type="journal article" date="2014" name="Int. J. Syst. Evol. Microbiol.">
        <title>Complete genome sequence of Corynebacterium casei LMG S-19264T (=DSM 44701T), isolated from a smear-ripened cheese.</title>
        <authorList>
            <consortium name="US DOE Joint Genome Institute (JGI-PGF)"/>
            <person name="Walter F."/>
            <person name="Albersmeier A."/>
            <person name="Kalinowski J."/>
            <person name="Ruckert C."/>
        </authorList>
    </citation>
    <scope>NUCLEOTIDE SEQUENCE</scope>
    <source>
        <strain evidence="2">CGMCC 1.15794</strain>
    </source>
</reference>
<comment type="caution">
    <text evidence="2">The sequence shown here is derived from an EMBL/GenBank/DDBJ whole genome shotgun (WGS) entry which is preliminary data.</text>
</comment>
<dbReference type="InterPro" id="IPR036291">
    <property type="entry name" value="NAD(P)-bd_dom_sf"/>
</dbReference>
<dbReference type="PANTHER" id="PTHR43355">
    <property type="entry name" value="FLAVIN REDUCTASE (NADPH)"/>
    <property type="match status" value="1"/>
</dbReference>
<dbReference type="InterPro" id="IPR016040">
    <property type="entry name" value="NAD(P)-bd_dom"/>
</dbReference>
<dbReference type="AlphaFoldDB" id="A0A917IG98"/>
<proteinExistence type="predicted"/>